<reference evidence="1 2" key="1">
    <citation type="submission" date="2024-01" db="EMBL/GenBank/DDBJ databases">
        <title>Genome assemblies of Stephania.</title>
        <authorList>
            <person name="Yang L."/>
        </authorList>
    </citation>
    <scope>NUCLEOTIDE SEQUENCE [LARGE SCALE GENOMIC DNA]</scope>
    <source>
        <strain evidence="1">QJT</strain>
        <tissue evidence="1">Leaf</tissue>
    </source>
</reference>
<dbReference type="Proteomes" id="UP001417504">
    <property type="component" value="Unassembled WGS sequence"/>
</dbReference>
<comment type="caution">
    <text evidence="1">The sequence shown here is derived from an EMBL/GenBank/DDBJ whole genome shotgun (WGS) entry which is preliminary data.</text>
</comment>
<evidence type="ECO:0000313" key="1">
    <source>
        <dbReference type="EMBL" id="KAK9096169.1"/>
    </source>
</evidence>
<dbReference type="EMBL" id="JBBNAE010000009">
    <property type="protein sequence ID" value="KAK9096169.1"/>
    <property type="molecule type" value="Genomic_DNA"/>
</dbReference>
<name>A0AAP0EMT5_9MAGN</name>
<dbReference type="PANTHER" id="PTHR31008">
    <property type="entry name" value="COP1-INTERACTING PROTEIN-RELATED"/>
    <property type="match status" value="1"/>
</dbReference>
<proteinExistence type="predicted"/>
<dbReference type="PANTHER" id="PTHR31008:SF0">
    <property type="entry name" value="CSL1"/>
    <property type="match status" value="1"/>
</dbReference>
<accession>A0AAP0EMT5</accession>
<keyword evidence="2" id="KW-1185">Reference proteome</keyword>
<sequence length="152" mass="16911">MVTKASDSSSIVRRRASPDLEIRVYLIHESPIRVHGFEYSSRLRSVPAHSDSNEMRSGGGFKVEEGEGGVGAAGVVRLASQIGRIKSLREVLDHVPRTVIDQSWFTKGTLEIFVRFVRTPEVLDMFDTIEKEISQIECSVQSNQLSGSDCCR</sequence>
<organism evidence="1 2">
    <name type="scientific">Stephania japonica</name>
    <dbReference type="NCBI Taxonomy" id="461633"/>
    <lineage>
        <taxon>Eukaryota</taxon>
        <taxon>Viridiplantae</taxon>
        <taxon>Streptophyta</taxon>
        <taxon>Embryophyta</taxon>
        <taxon>Tracheophyta</taxon>
        <taxon>Spermatophyta</taxon>
        <taxon>Magnoliopsida</taxon>
        <taxon>Ranunculales</taxon>
        <taxon>Menispermaceae</taxon>
        <taxon>Menispermoideae</taxon>
        <taxon>Cissampelideae</taxon>
        <taxon>Stephania</taxon>
    </lineage>
</organism>
<gene>
    <name evidence="1" type="ORF">Sjap_021666</name>
</gene>
<evidence type="ECO:0000313" key="2">
    <source>
        <dbReference type="Proteomes" id="UP001417504"/>
    </source>
</evidence>
<dbReference type="AlphaFoldDB" id="A0AAP0EMT5"/>
<protein>
    <submittedName>
        <fullName evidence="1">Uncharacterized protein</fullName>
    </submittedName>
</protein>